<dbReference type="EMBL" id="CAMAPF010000995">
    <property type="protein sequence ID" value="CAH9136383.1"/>
    <property type="molecule type" value="Genomic_DNA"/>
</dbReference>
<organism evidence="1 2">
    <name type="scientific">Cuscuta epithymum</name>
    <dbReference type="NCBI Taxonomy" id="186058"/>
    <lineage>
        <taxon>Eukaryota</taxon>
        <taxon>Viridiplantae</taxon>
        <taxon>Streptophyta</taxon>
        <taxon>Embryophyta</taxon>
        <taxon>Tracheophyta</taxon>
        <taxon>Spermatophyta</taxon>
        <taxon>Magnoliopsida</taxon>
        <taxon>eudicotyledons</taxon>
        <taxon>Gunneridae</taxon>
        <taxon>Pentapetalae</taxon>
        <taxon>asterids</taxon>
        <taxon>lamiids</taxon>
        <taxon>Solanales</taxon>
        <taxon>Convolvulaceae</taxon>
        <taxon>Cuscuteae</taxon>
        <taxon>Cuscuta</taxon>
        <taxon>Cuscuta subgen. Cuscuta</taxon>
    </lineage>
</organism>
<dbReference type="Proteomes" id="UP001152523">
    <property type="component" value="Unassembled WGS sequence"/>
</dbReference>
<protein>
    <submittedName>
        <fullName evidence="1">Uncharacterized protein</fullName>
    </submittedName>
</protein>
<proteinExistence type="predicted"/>
<comment type="caution">
    <text evidence="1">The sequence shown here is derived from an EMBL/GenBank/DDBJ whole genome shotgun (WGS) entry which is preliminary data.</text>
</comment>
<name>A0AAV0FLR3_9ASTE</name>
<reference evidence="1" key="1">
    <citation type="submission" date="2022-07" db="EMBL/GenBank/DDBJ databases">
        <authorList>
            <person name="Macas J."/>
            <person name="Novak P."/>
            <person name="Neumann P."/>
        </authorList>
    </citation>
    <scope>NUCLEOTIDE SEQUENCE</scope>
</reference>
<sequence length="103" mass="11730">MDKLDLMRNIHKNLGKKYHREPPEIEVAGQGSGPAWLDLNPPVCVEREDLMRSMSWAEVRTCVCRRICSDSSASLHFVYRQICSDSSASLMASFVIFWNSIPI</sequence>
<keyword evidence="2" id="KW-1185">Reference proteome</keyword>
<evidence type="ECO:0000313" key="1">
    <source>
        <dbReference type="EMBL" id="CAH9136383.1"/>
    </source>
</evidence>
<gene>
    <name evidence="1" type="ORF">CEPIT_LOCUS35236</name>
</gene>
<evidence type="ECO:0000313" key="2">
    <source>
        <dbReference type="Proteomes" id="UP001152523"/>
    </source>
</evidence>
<accession>A0AAV0FLR3</accession>
<dbReference type="AlphaFoldDB" id="A0AAV0FLR3"/>